<organism evidence="2">
    <name type="scientific">Sesamum latifolium</name>
    <dbReference type="NCBI Taxonomy" id="2727402"/>
    <lineage>
        <taxon>Eukaryota</taxon>
        <taxon>Viridiplantae</taxon>
        <taxon>Streptophyta</taxon>
        <taxon>Embryophyta</taxon>
        <taxon>Tracheophyta</taxon>
        <taxon>Spermatophyta</taxon>
        <taxon>Magnoliopsida</taxon>
        <taxon>eudicotyledons</taxon>
        <taxon>Gunneridae</taxon>
        <taxon>Pentapetalae</taxon>
        <taxon>asterids</taxon>
        <taxon>lamiids</taxon>
        <taxon>Lamiales</taxon>
        <taxon>Pedaliaceae</taxon>
        <taxon>Sesamum</taxon>
    </lineage>
</organism>
<name>A0AAW2TCR8_9LAMI</name>
<feature type="compositionally biased region" description="Basic and acidic residues" evidence="1">
    <location>
        <begin position="106"/>
        <end position="121"/>
    </location>
</feature>
<feature type="region of interest" description="Disordered" evidence="1">
    <location>
        <begin position="102"/>
        <end position="132"/>
    </location>
</feature>
<feature type="region of interest" description="Disordered" evidence="1">
    <location>
        <begin position="174"/>
        <end position="201"/>
    </location>
</feature>
<reference evidence="2" key="2">
    <citation type="journal article" date="2024" name="Plant">
        <title>Genomic evolution and insights into agronomic trait innovations of Sesamum species.</title>
        <authorList>
            <person name="Miao H."/>
            <person name="Wang L."/>
            <person name="Qu L."/>
            <person name="Liu H."/>
            <person name="Sun Y."/>
            <person name="Le M."/>
            <person name="Wang Q."/>
            <person name="Wei S."/>
            <person name="Zheng Y."/>
            <person name="Lin W."/>
            <person name="Duan Y."/>
            <person name="Cao H."/>
            <person name="Xiong S."/>
            <person name="Wang X."/>
            <person name="Wei L."/>
            <person name="Li C."/>
            <person name="Ma Q."/>
            <person name="Ju M."/>
            <person name="Zhao R."/>
            <person name="Li G."/>
            <person name="Mu C."/>
            <person name="Tian Q."/>
            <person name="Mei H."/>
            <person name="Zhang T."/>
            <person name="Gao T."/>
            <person name="Zhang H."/>
        </authorList>
    </citation>
    <scope>NUCLEOTIDE SEQUENCE</scope>
    <source>
        <strain evidence="2">KEN1</strain>
    </source>
</reference>
<dbReference type="AlphaFoldDB" id="A0AAW2TCR8"/>
<protein>
    <submittedName>
        <fullName evidence="2">Uncharacterized protein</fullName>
    </submittedName>
</protein>
<dbReference type="EMBL" id="JACGWN010000015">
    <property type="protein sequence ID" value="KAL0402229.1"/>
    <property type="molecule type" value="Genomic_DNA"/>
</dbReference>
<accession>A0AAW2TCR8</accession>
<evidence type="ECO:0000313" key="2">
    <source>
        <dbReference type="EMBL" id="KAL0402229.1"/>
    </source>
</evidence>
<evidence type="ECO:0000256" key="1">
    <source>
        <dbReference type="SAM" id="MobiDB-lite"/>
    </source>
</evidence>
<sequence length="222" mass="24524">MVMIRADRHLNMPPPAYHPDSDSITVAVFYGGELRNMPIATCIGGNAKKFDYVNVNHMSKNCLVLFAEKCGISGEGLREFTVYVEHHPPQPNEVAVETVGPASKNKVGERDATNHEKRGLEDTETNNELGTRGVGISEEDSEFLDDEYDMGIDSGEDDDDIFEKFVDEASAEMGIGEGSSSEYDSNDVVASENDLDEHRKSDDEEMGLIMLSSIQMKCIILH</sequence>
<reference evidence="2" key="1">
    <citation type="submission" date="2020-06" db="EMBL/GenBank/DDBJ databases">
        <authorList>
            <person name="Li T."/>
            <person name="Hu X."/>
            <person name="Zhang T."/>
            <person name="Song X."/>
            <person name="Zhang H."/>
            <person name="Dai N."/>
            <person name="Sheng W."/>
            <person name="Hou X."/>
            <person name="Wei L."/>
        </authorList>
    </citation>
    <scope>NUCLEOTIDE SEQUENCE</scope>
    <source>
        <strain evidence="2">KEN1</strain>
        <tissue evidence="2">Leaf</tissue>
    </source>
</reference>
<proteinExistence type="predicted"/>
<comment type="caution">
    <text evidence="2">The sequence shown here is derived from an EMBL/GenBank/DDBJ whole genome shotgun (WGS) entry which is preliminary data.</text>
</comment>
<gene>
    <name evidence="2" type="ORF">Slati_4252800</name>
</gene>